<evidence type="ECO:0000256" key="1">
    <source>
        <dbReference type="SAM" id="SignalP"/>
    </source>
</evidence>
<reference evidence="2" key="1">
    <citation type="submission" date="2014-09" db="EMBL/GenBank/DDBJ databases">
        <authorList>
            <person name="Magalhaes I.L.F."/>
            <person name="Oliveira U."/>
            <person name="Santos F.R."/>
            <person name="Vidigal T.H.D.A."/>
            <person name="Brescovit A.D."/>
            <person name="Santos A.J."/>
        </authorList>
    </citation>
    <scope>NUCLEOTIDE SEQUENCE</scope>
    <source>
        <tissue evidence="2">Shoot tissue taken approximately 20 cm above the soil surface</tissue>
    </source>
</reference>
<proteinExistence type="predicted"/>
<feature type="chain" id="PRO_5002063574" evidence="1">
    <location>
        <begin position="18"/>
        <end position="52"/>
    </location>
</feature>
<dbReference type="AlphaFoldDB" id="A0A0A9CZ60"/>
<keyword evidence="1" id="KW-0732">Signal</keyword>
<dbReference type="EMBL" id="GBRH01219245">
    <property type="protein sequence ID" value="JAD78650.1"/>
    <property type="molecule type" value="Transcribed_RNA"/>
</dbReference>
<evidence type="ECO:0000313" key="2">
    <source>
        <dbReference type="EMBL" id="JAD78650.1"/>
    </source>
</evidence>
<organism evidence="2">
    <name type="scientific">Arundo donax</name>
    <name type="common">Giant reed</name>
    <name type="synonym">Donax arundinaceus</name>
    <dbReference type="NCBI Taxonomy" id="35708"/>
    <lineage>
        <taxon>Eukaryota</taxon>
        <taxon>Viridiplantae</taxon>
        <taxon>Streptophyta</taxon>
        <taxon>Embryophyta</taxon>
        <taxon>Tracheophyta</taxon>
        <taxon>Spermatophyta</taxon>
        <taxon>Magnoliopsida</taxon>
        <taxon>Liliopsida</taxon>
        <taxon>Poales</taxon>
        <taxon>Poaceae</taxon>
        <taxon>PACMAD clade</taxon>
        <taxon>Arundinoideae</taxon>
        <taxon>Arundineae</taxon>
        <taxon>Arundo</taxon>
    </lineage>
</organism>
<feature type="signal peptide" evidence="1">
    <location>
        <begin position="1"/>
        <end position="17"/>
    </location>
</feature>
<sequence length="52" mass="5558">MVTLSLTLLTTLTTTRSPSLVTILGPGNLPFTVGMARVVHSRVTFCIVTLKV</sequence>
<reference evidence="2" key="2">
    <citation type="journal article" date="2015" name="Data Brief">
        <title>Shoot transcriptome of the giant reed, Arundo donax.</title>
        <authorList>
            <person name="Barrero R.A."/>
            <person name="Guerrero F.D."/>
            <person name="Moolhuijzen P."/>
            <person name="Goolsby J.A."/>
            <person name="Tidwell J."/>
            <person name="Bellgard S.E."/>
            <person name="Bellgard M.I."/>
        </authorList>
    </citation>
    <scope>NUCLEOTIDE SEQUENCE</scope>
    <source>
        <tissue evidence="2">Shoot tissue taken approximately 20 cm above the soil surface</tissue>
    </source>
</reference>
<protein>
    <submittedName>
        <fullName evidence="2">Uncharacterized protein</fullName>
    </submittedName>
</protein>
<accession>A0A0A9CZ60</accession>
<name>A0A0A9CZ60_ARUDO</name>